<keyword evidence="3" id="KW-0813">Transport</keyword>
<keyword evidence="8 14" id="KW-1133">Transmembrane helix</keyword>
<sequence>MEILYNIFTVFFNQVMTNAPLLLGIVTCLGYILLRKSVSVIIKGTIKTIIGFMLLQAGSGILTAPSNRWWRKCPKSTALTAQFPILTRR</sequence>
<keyword evidence="6" id="KW-0598">Phosphotransferase system</keyword>
<comment type="subcellular location">
    <subcellularLocation>
        <location evidence="1">Cell membrane</location>
        <topology evidence="1">Multi-pass membrane protein</topology>
    </subcellularLocation>
</comment>
<comment type="function">
    <text evidence="10">The phosphoenolpyruvate-dependent sugar phosphotransferase system (sugar PTS), a major carbohydrate active transport system, catalyzes the phosphorylation of incoming sugar substrates concomitantly with their translocation across the cell membrane. The enzyme II UlaABC PTS system is involved in ascorbate transport.</text>
</comment>
<dbReference type="InterPro" id="IPR051562">
    <property type="entry name" value="Ascorbate-PTS_EIIC"/>
</dbReference>
<evidence type="ECO:0000256" key="7">
    <source>
        <dbReference type="ARBA" id="ARBA00022692"/>
    </source>
</evidence>
<evidence type="ECO:0000256" key="5">
    <source>
        <dbReference type="ARBA" id="ARBA00022597"/>
    </source>
</evidence>
<evidence type="ECO:0000256" key="8">
    <source>
        <dbReference type="ARBA" id="ARBA00022989"/>
    </source>
</evidence>
<dbReference type="PANTHER" id="PTHR33843:SF4">
    <property type="entry name" value="ASCORBATE-SPECIFIC PTS SYSTEM EIIC COMPONENT"/>
    <property type="match status" value="1"/>
</dbReference>
<evidence type="ECO:0000256" key="14">
    <source>
        <dbReference type="SAM" id="Phobius"/>
    </source>
</evidence>
<evidence type="ECO:0000256" key="10">
    <source>
        <dbReference type="ARBA" id="ARBA00037387"/>
    </source>
</evidence>
<keyword evidence="5" id="KW-0762">Sugar transport</keyword>
<accession>A0A376ZM73</accession>
<dbReference type="AlphaFoldDB" id="A0A376ZM73"/>
<dbReference type="GO" id="GO:0005886">
    <property type="term" value="C:plasma membrane"/>
    <property type="evidence" value="ECO:0007669"/>
    <property type="project" value="UniProtKB-SubCell"/>
</dbReference>
<protein>
    <recommendedName>
        <fullName evidence="12">Ascorbate-specific PTS system EIIC component</fullName>
    </recommendedName>
    <alternativeName>
        <fullName evidence="13">Ascorbate-specific permease IIC component UlaA</fullName>
    </alternativeName>
</protein>
<dbReference type="Pfam" id="PF03611">
    <property type="entry name" value="EIIC-GAT"/>
    <property type="match status" value="1"/>
</dbReference>
<proteinExistence type="inferred from homology"/>
<organism evidence="15 16">
    <name type="scientific">Escherichia coli</name>
    <dbReference type="NCBI Taxonomy" id="562"/>
    <lineage>
        <taxon>Bacteria</taxon>
        <taxon>Pseudomonadati</taxon>
        <taxon>Pseudomonadota</taxon>
        <taxon>Gammaproteobacteria</taxon>
        <taxon>Enterobacterales</taxon>
        <taxon>Enterobacteriaceae</taxon>
        <taxon>Escherichia</taxon>
    </lineage>
</organism>
<evidence type="ECO:0000256" key="12">
    <source>
        <dbReference type="ARBA" id="ARBA00039702"/>
    </source>
</evidence>
<evidence type="ECO:0000256" key="13">
    <source>
        <dbReference type="ARBA" id="ARBA00042859"/>
    </source>
</evidence>
<evidence type="ECO:0000313" key="15">
    <source>
        <dbReference type="EMBL" id="STK56924.1"/>
    </source>
</evidence>
<dbReference type="PANTHER" id="PTHR33843">
    <property type="entry name" value="ASCORBATE-SPECIFIC PTS SYSTEM EIIC COMPONENT"/>
    <property type="match status" value="1"/>
</dbReference>
<feature type="transmembrane region" description="Helical" evidence="14">
    <location>
        <begin position="15"/>
        <end position="34"/>
    </location>
</feature>
<comment type="subunit">
    <text evidence="2">Homodimer.</text>
</comment>
<reference evidence="15 16" key="1">
    <citation type="submission" date="2018-06" db="EMBL/GenBank/DDBJ databases">
        <authorList>
            <consortium name="Pathogen Informatics"/>
            <person name="Doyle S."/>
        </authorList>
    </citation>
    <scope>NUCLEOTIDE SEQUENCE [LARGE SCALE GENOMIC DNA]</scope>
    <source>
        <strain evidence="15 16">NCTC8179</strain>
    </source>
</reference>
<evidence type="ECO:0000256" key="9">
    <source>
        <dbReference type="ARBA" id="ARBA00023136"/>
    </source>
</evidence>
<evidence type="ECO:0000313" key="16">
    <source>
        <dbReference type="Proteomes" id="UP000255543"/>
    </source>
</evidence>
<evidence type="ECO:0000256" key="4">
    <source>
        <dbReference type="ARBA" id="ARBA00022475"/>
    </source>
</evidence>
<comment type="similarity">
    <text evidence="11">Belongs to the UlaA family.</text>
</comment>
<evidence type="ECO:0000256" key="6">
    <source>
        <dbReference type="ARBA" id="ARBA00022683"/>
    </source>
</evidence>
<evidence type="ECO:0000256" key="11">
    <source>
        <dbReference type="ARBA" id="ARBA00038218"/>
    </source>
</evidence>
<dbReference type="EMBL" id="UGEB01000001">
    <property type="protein sequence ID" value="STK56924.1"/>
    <property type="molecule type" value="Genomic_DNA"/>
</dbReference>
<dbReference type="InterPro" id="IPR004703">
    <property type="entry name" value="PTS_sugar-sp_permease"/>
</dbReference>
<keyword evidence="7 14" id="KW-0812">Transmembrane</keyword>
<dbReference type="GO" id="GO:0009401">
    <property type="term" value="P:phosphoenolpyruvate-dependent sugar phosphotransferase system"/>
    <property type="evidence" value="ECO:0007669"/>
    <property type="project" value="UniProtKB-KW"/>
</dbReference>
<name>A0A376ZM73_ECOLX</name>
<keyword evidence="9 14" id="KW-0472">Membrane</keyword>
<evidence type="ECO:0000256" key="2">
    <source>
        <dbReference type="ARBA" id="ARBA00011738"/>
    </source>
</evidence>
<gene>
    <name evidence="15" type="primary">ulaA1</name>
    <name evidence="15" type="ORF">NCTC8179_00906</name>
</gene>
<evidence type="ECO:0000256" key="1">
    <source>
        <dbReference type="ARBA" id="ARBA00004651"/>
    </source>
</evidence>
<keyword evidence="4" id="KW-1003">Cell membrane</keyword>
<dbReference type="Proteomes" id="UP000255543">
    <property type="component" value="Unassembled WGS sequence"/>
</dbReference>
<evidence type="ECO:0000256" key="3">
    <source>
        <dbReference type="ARBA" id="ARBA00022448"/>
    </source>
</evidence>